<dbReference type="EMBL" id="JAIWQS010000003">
    <property type="protein sequence ID" value="KAJ8770376.1"/>
    <property type="molecule type" value="Genomic_DNA"/>
</dbReference>
<dbReference type="InterPro" id="IPR040307">
    <property type="entry name" value="Ribosomal_cL37"/>
</dbReference>
<gene>
    <name evidence="2" type="ORF">K2173_014989</name>
</gene>
<accession>A0AAV8TTW2</accession>
<feature type="region of interest" description="Disordered" evidence="1">
    <location>
        <begin position="69"/>
        <end position="96"/>
    </location>
</feature>
<evidence type="ECO:0000313" key="3">
    <source>
        <dbReference type="Proteomes" id="UP001159364"/>
    </source>
</evidence>
<proteinExistence type="predicted"/>
<evidence type="ECO:0000256" key="1">
    <source>
        <dbReference type="SAM" id="MobiDB-lite"/>
    </source>
</evidence>
<dbReference type="PANTHER" id="PTHR34678">
    <property type="entry name" value="50S RIBOSOMAL PROTEIN 5, CHLOROPLASTIC"/>
    <property type="match status" value="1"/>
</dbReference>
<reference evidence="2 3" key="1">
    <citation type="submission" date="2021-09" db="EMBL/GenBank/DDBJ databases">
        <title>Genomic insights and catalytic innovation underlie evolution of tropane alkaloids biosynthesis.</title>
        <authorList>
            <person name="Wang Y.-J."/>
            <person name="Tian T."/>
            <person name="Huang J.-P."/>
            <person name="Huang S.-X."/>
        </authorList>
    </citation>
    <scope>NUCLEOTIDE SEQUENCE [LARGE SCALE GENOMIC DNA]</scope>
    <source>
        <strain evidence="2">KIB-2018</strain>
        <tissue evidence="2">Leaf</tissue>
    </source>
</reference>
<feature type="region of interest" description="Disordered" evidence="1">
    <location>
        <begin position="130"/>
        <end position="154"/>
    </location>
</feature>
<keyword evidence="3" id="KW-1185">Reference proteome</keyword>
<protein>
    <recommendedName>
        <fullName evidence="4">50S ribosomal protein 5, chloroplastic</fullName>
    </recommendedName>
</protein>
<dbReference type="GO" id="GO:0032544">
    <property type="term" value="P:plastid translation"/>
    <property type="evidence" value="ECO:0007669"/>
    <property type="project" value="TreeGrafter"/>
</dbReference>
<organism evidence="2 3">
    <name type="scientific">Erythroxylum novogranatense</name>
    <dbReference type="NCBI Taxonomy" id="1862640"/>
    <lineage>
        <taxon>Eukaryota</taxon>
        <taxon>Viridiplantae</taxon>
        <taxon>Streptophyta</taxon>
        <taxon>Embryophyta</taxon>
        <taxon>Tracheophyta</taxon>
        <taxon>Spermatophyta</taxon>
        <taxon>Magnoliopsida</taxon>
        <taxon>eudicotyledons</taxon>
        <taxon>Gunneridae</taxon>
        <taxon>Pentapetalae</taxon>
        <taxon>rosids</taxon>
        <taxon>fabids</taxon>
        <taxon>Malpighiales</taxon>
        <taxon>Erythroxylaceae</taxon>
        <taxon>Erythroxylum</taxon>
    </lineage>
</organism>
<name>A0AAV8TTW2_9ROSI</name>
<comment type="caution">
    <text evidence="2">The sequence shown here is derived from an EMBL/GenBank/DDBJ whole genome shotgun (WGS) entry which is preliminary data.</text>
</comment>
<dbReference type="PANTHER" id="PTHR34678:SF4">
    <property type="entry name" value="50S RIBOSOMAL PROTEIN 5, CHLOROPLASTIC"/>
    <property type="match status" value="1"/>
</dbReference>
<dbReference type="AlphaFoldDB" id="A0AAV8TTW2"/>
<evidence type="ECO:0000313" key="2">
    <source>
        <dbReference type="EMBL" id="KAJ8770376.1"/>
    </source>
</evidence>
<dbReference type="GO" id="GO:0009535">
    <property type="term" value="C:chloroplast thylakoid membrane"/>
    <property type="evidence" value="ECO:0007669"/>
    <property type="project" value="TreeGrafter"/>
</dbReference>
<sequence>MKKMGVLLLSSSAPLSASLFRSSYPFSSAKRVAVFPSKSQLKPIDICSKPVNSLCTLVPICTRKSSAVAVKSSSEIEATGPEIEDPKSDDSDDEEGILLNKLPLDSKLQQKLEHKLRLKLAKRIRVRRKKLVRKRRMRRRGQWSPSKVKKLKNV</sequence>
<evidence type="ECO:0008006" key="4">
    <source>
        <dbReference type="Google" id="ProtNLM"/>
    </source>
</evidence>
<dbReference type="Proteomes" id="UP001159364">
    <property type="component" value="Linkage Group LG03"/>
</dbReference>